<feature type="region of interest" description="Disordered" evidence="1">
    <location>
        <begin position="96"/>
        <end position="125"/>
    </location>
</feature>
<accession>A0A7J7YEM2</accession>
<evidence type="ECO:0000313" key="2">
    <source>
        <dbReference type="EMBL" id="KAF6360076.1"/>
    </source>
</evidence>
<protein>
    <submittedName>
        <fullName evidence="2">Uncharacterized protein</fullName>
    </submittedName>
</protein>
<sequence>MSKHFFSFSSRTSPKPGAVPFCSPLPRLPPPVGSLQQLLWLCSPSARRDRGSRGPLGVLWKAQPQRLWEEGGTTSLPPSAALAGIYFSSPAILKRSNERLGDPDHPRPGFSPVPNLPPPPPPPPPLLLLSLEGGSVGLTPGQEMIPAREVEWG</sequence>
<dbReference type="EMBL" id="JABWUV010000004">
    <property type="protein sequence ID" value="KAF6360076.1"/>
    <property type="molecule type" value="Genomic_DNA"/>
</dbReference>
<name>A0A7J7YEM2_MYOMY</name>
<evidence type="ECO:0000313" key="3">
    <source>
        <dbReference type="Proteomes" id="UP000527355"/>
    </source>
</evidence>
<dbReference type="AlphaFoldDB" id="A0A7J7YEM2"/>
<evidence type="ECO:0000256" key="1">
    <source>
        <dbReference type="SAM" id="MobiDB-lite"/>
    </source>
</evidence>
<feature type="compositionally biased region" description="Pro residues" evidence="1">
    <location>
        <begin position="109"/>
        <end position="125"/>
    </location>
</feature>
<gene>
    <name evidence="2" type="ORF">mMyoMyo1_011034</name>
</gene>
<proteinExistence type="predicted"/>
<comment type="caution">
    <text evidence="2">The sequence shown here is derived from an EMBL/GenBank/DDBJ whole genome shotgun (WGS) entry which is preliminary data.</text>
</comment>
<reference evidence="2 3" key="1">
    <citation type="journal article" date="2020" name="Nature">
        <title>Six reference-quality genomes reveal evolution of bat adaptations.</title>
        <authorList>
            <person name="Jebb D."/>
            <person name="Huang Z."/>
            <person name="Pippel M."/>
            <person name="Hughes G.M."/>
            <person name="Lavrichenko K."/>
            <person name="Devanna P."/>
            <person name="Winkler S."/>
            <person name="Jermiin L.S."/>
            <person name="Skirmuntt E.C."/>
            <person name="Katzourakis A."/>
            <person name="Burkitt-Gray L."/>
            <person name="Ray D.A."/>
            <person name="Sullivan K.A.M."/>
            <person name="Roscito J.G."/>
            <person name="Kirilenko B.M."/>
            <person name="Davalos L.M."/>
            <person name="Corthals A.P."/>
            <person name="Power M.L."/>
            <person name="Jones G."/>
            <person name="Ransome R.D."/>
            <person name="Dechmann D.K.N."/>
            <person name="Locatelli A.G."/>
            <person name="Puechmaille S.J."/>
            <person name="Fedrigo O."/>
            <person name="Jarvis E.D."/>
            <person name="Hiller M."/>
            <person name="Vernes S.C."/>
            <person name="Myers E.W."/>
            <person name="Teeling E.C."/>
        </authorList>
    </citation>
    <scope>NUCLEOTIDE SEQUENCE [LARGE SCALE GENOMIC DNA]</scope>
    <source>
        <strain evidence="2">MMyoMyo1</strain>
        <tissue evidence="2">Flight muscle</tissue>
    </source>
</reference>
<feature type="compositionally biased region" description="Basic and acidic residues" evidence="1">
    <location>
        <begin position="96"/>
        <end position="107"/>
    </location>
</feature>
<organism evidence="2 3">
    <name type="scientific">Myotis myotis</name>
    <name type="common">Greater mouse-eared bat</name>
    <name type="synonym">Vespertilio myotis</name>
    <dbReference type="NCBI Taxonomy" id="51298"/>
    <lineage>
        <taxon>Eukaryota</taxon>
        <taxon>Metazoa</taxon>
        <taxon>Chordata</taxon>
        <taxon>Craniata</taxon>
        <taxon>Vertebrata</taxon>
        <taxon>Euteleostomi</taxon>
        <taxon>Mammalia</taxon>
        <taxon>Eutheria</taxon>
        <taxon>Laurasiatheria</taxon>
        <taxon>Chiroptera</taxon>
        <taxon>Yangochiroptera</taxon>
        <taxon>Vespertilionidae</taxon>
        <taxon>Myotis</taxon>
    </lineage>
</organism>
<dbReference type="Proteomes" id="UP000527355">
    <property type="component" value="Unassembled WGS sequence"/>
</dbReference>
<keyword evidence="3" id="KW-1185">Reference proteome</keyword>